<dbReference type="PANTHER" id="PTHR37512">
    <property type="entry name" value="TRIFUNCTIONAL NAD BIOSYNTHESIS/REGULATOR PROTEIN NADR"/>
    <property type="match status" value="1"/>
</dbReference>
<dbReference type="Proteomes" id="UP000003226">
    <property type="component" value="Unassembled WGS sequence"/>
</dbReference>
<feature type="domain" description="NadR/Ttd14 AAA" evidence="1">
    <location>
        <begin position="205"/>
        <end position="357"/>
    </location>
</feature>
<dbReference type="InterPro" id="IPR014729">
    <property type="entry name" value="Rossmann-like_a/b/a_fold"/>
</dbReference>
<dbReference type="SUPFAM" id="SSF52540">
    <property type="entry name" value="P-loop containing nucleoside triphosphate hydrolases"/>
    <property type="match status" value="1"/>
</dbReference>
<comment type="caution">
    <text evidence="2">The sequence shown here is derived from an EMBL/GenBank/DDBJ whole genome shotgun (WGS) entry which is preliminary data.</text>
</comment>
<dbReference type="eggNOG" id="COG3172">
    <property type="taxonomic scope" value="Bacteria"/>
</dbReference>
<dbReference type="InterPro" id="IPR027417">
    <property type="entry name" value="P-loop_NTPase"/>
</dbReference>
<accession>I4VUC4</accession>
<dbReference type="eggNOG" id="COG1056">
    <property type="taxonomic scope" value="Bacteria"/>
</dbReference>
<evidence type="ECO:0000259" key="1">
    <source>
        <dbReference type="Pfam" id="PF13521"/>
    </source>
</evidence>
<dbReference type="Gene3D" id="3.40.50.300">
    <property type="entry name" value="P-loop containing nucleotide triphosphate hydrolases"/>
    <property type="match status" value="1"/>
</dbReference>
<evidence type="ECO:0000313" key="2">
    <source>
        <dbReference type="EMBL" id="EIL90815.1"/>
    </source>
</evidence>
<dbReference type="SUPFAM" id="SSF52374">
    <property type="entry name" value="Nucleotidylyl transferase"/>
    <property type="match status" value="1"/>
</dbReference>
<protein>
    <submittedName>
        <fullName evidence="2">Putative transcriptional regulator NadR</fullName>
    </submittedName>
</protein>
<dbReference type="InterPro" id="IPR052735">
    <property type="entry name" value="NAD_biosynth-regulator"/>
</dbReference>
<dbReference type="EMBL" id="AJXT01000048">
    <property type="protein sequence ID" value="EIL90815.1"/>
    <property type="molecule type" value="Genomic_DNA"/>
</dbReference>
<dbReference type="InterPro" id="IPR038727">
    <property type="entry name" value="NadR/Ttd14_AAA_dom"/>
</dbReference>
<proteinExistence type="predicted"/>
<organism evidence="2 3">
    <name type="scientific">Rhodanobacter spathiphylli B39</name>
    <dbReference type="NCBI Taxonomy" id="1163407"/>
    <lineage>
        <taxon>Bacteria</taxon>
        <taxon>Pseudomonadati</taxon>
        <taxon>Pseudomonadota</taxon>
        <taxon>Gammaproteobacteria</taxon>
        <taxon>Lysobacterales</taxon>
        <taxon>Rhodanobacteraceae</taxon>
        <taxon>Rhodanobacter</taxon>
    </lineage>
</organism>
<evidence type="ECO:0000313" key="3">
    <source>
        <dbReference type="Proteomes" id="UP000003226"/>
    </source>
</evidence>
<keyword evidence="3" id="KW-1185">Reference proteome</keyword>
<dbReference type="PANTHER" id="PTHR37512:SF1">
    <property type="entry name" value="NADR_TTD14 AAA DOMAIN-CONTAINING PROTEIN"/>
    <property type="match status" value="1"/>
</dbReference>
<dbReference type="Pfam" id="PF13521">
    <property type="entry name" value="AAA_28"/>
    <property type="match status" value="1"/>
</dbReference>
<reference evidence="2 3" key="1">
    <citation type="journal article" date="2012" name="J. Bacteriol.">
        <title>Genome sequences for six rhodanobacter strains, isolated from soils and the terrestrial subsurface, with variable denitrification capabilities.</title>
        <authorList>
            <person name="Kostka J.E."/>
            <person name="Green S.J."/>
            <person name="Rishishwar L."/>
            <person name="Prakash O."/>
            <person name="Katz L.S."/>
            <person name="Marino-Ramirez L."/>
            <person name="Jordan I.K."/>
            <person name="Munk C."/>
            <person name="Ivanova N."/>
            <person name="Mikhailova N."/>
            <person name="Watson D.B."/>
            <person name="Brown S.D."/>
            <person name="Palumbo A.V."/>
            <person name="Brooks S.C."/>
        </authorList>
    </citation>
    <scope>NUCLEOTIDE SEQUENCE [LARGE SCALE GENOMIC DNA]</scope>
    <source>
        <strain evidence="2 3">B39</strain>
    </source>
</reference>
<name>I4VUC4_9GAMM</name>
<gene>
    <name evidence="2" type="ORF">UU7_15285</name>
</gene>
<dbReference type="Gene3D" id="3.40.50.620">
    <property type="entry name" value="HUPs"/>
    <property type="match status" value="1"/>
</dbReference>
<dbReference type="AlphaFoldDB" id="I4VUC4"/>
<dbReference type="PATRIC" id="fig|1163407.3.peg.3072"/>
<sequence length="368" mass="41413">MAALAAPARGRTGGCGVSERYSRGLVVGKFCPLHRGHELVIDAALAQCDEVLLISYTRPAFERCDAEARERWLAERFPQARRLVLDDERFTALAASHAWPGPATLPHNDDADATHRDFVGWLCDRVFDCSVDAVLTSEDYGDGFAAALTAYFRQRRDPRHAEVRHVCVDRERHAIPISGSVLRRDPHAHREHLSTTVYADFVQRACLLGGESSGKTALAQALAERLDTAWVPEYGRQRWAEQGGALVYDDLLHIAQTQLAHERQHAASARRWLFCDTSPLTTLLYSRDLFGRADPELERLATRHYDHVFLCAPDFAFVQDGTRRGEAFRRQQHDEYLRELATRGMPFTLLEGSPQRRVATALRVLATS</sequence>
<dbReference type="STRING" id="1163407.UU7_15285"/>